<organism evidence="1 2">
    <name type="scientific">Thermomonospora echinospora</name>
    <dbReference type="NCBI Taxonomy" id="1992"/>
    <lineage>
        <taxon>Bacteria</taxon>
        <taxon>Bacillati</taxon>
        <taxon>Actinomycetota</taxon>
        <taxon>Actinomycetes</taxon>
        <taxon>Streptosporangiales</taxon>
        <taxon>Thermomonosporaceae</taxon>
        <taxon>Thermomonospora</taxon>
    </lineage>
</organism>
<dbReference type="Gene3D" id="1.10.287.1080">
    <property type="entry name" value="MazG-like"/>
    <property type="match status" value="1"/>
</dbReference>
<keyword evidence="2" id="KW-1185">Reference proteome</keyword>
<dbReference type="AlphaFoldDB" id="A0A1H6D614"/>
<dbReference type="InterPro" id="IPR025984">
    <property type="entry name" value="DCTPP"/>
</dbReference>
<dbReference type="PIRSF" id="PIRSF029826">
    <property type="entry name" value="UCP029826_pph"/>
    <property type="match status" value="1"/>
</dbReference>
<dbReference type="GO" id="GO:0047429">
    <property type="term" value="F:nucleoside triphosphate diphosphatase activity"/>
    <property type="evidence" value="ECO:0007669"/>
    <property type="project" value="InterPro"/>
</dbReference>
<protein>
    <submittedName>
        <fullName evidence="1">NTP pyrophosphatase, house-cleaning of non-canonical NTPs</fullName>
    </submittedName>
</protein>
<proteinExistence type="predicted"/>
<dbReference type="EMBL" id="FNVO01000013">
    <property type="protein sequence ID" value="SEG80722.1"/>
    <property type="molecule type" value="Genomic_DNA"/>
</dbReference>
<dbReference type="PANTHER" id="PTHR14552:SF21">
    <property type="entry name" value="DCTP PYROPHOSPHATASE 1"/>
    <property type="match status" value="1"/>
</dbReference>
<dbReference type="Pfam" id="PF12643">
    <property type="entry name" value="MazG-like"/>
    <property type="match status" value="1"/>
</dbReference>
<dbReference type="OrthoDB" id="9791898at2"/>
<evidence type="ECO:0000313" key="1">
    <source>
        <dbReference type="EMBL" id="SEG80722.1"/>
    </source>
</evidence>
<dbReference type="SUPFAM" id="SSF101386">
    <property type="entry name" value="all-alpha NTP pyrophosphatases"/>
    <property type="match status" value="1"/>
</dbReference>
<sequence>MEDIGELADRLREFAVAREWEHYHTPKNLVMALAGEVGELVAEFQWLTAEESVRVMDDPEAASRVRAELGDVFGYLVRLADVLGVDLLDAAATKLEANERRYDPATYRGTFRKAPPLP</sequence>
<reference evidence="2" key="1">
    <citation type="submission" date="2016-10" db="EMBL/GenBank/DDBJ databases">
        <authorList>
            <person name="Varghese N."/>
            <person name="Submissions S."/>
        </authorList>
    </citation>
    <scope>NUCLEOTIDE SEQUENCE [LARGE SCALE GENOMIC DNA]</scope>
    <source>
        <strain evidence="2">DSM 43163</strain>
    </source>
</reference>
<dbReference type="Proteomes" id="UP000236723">
    <property type="component" value="Unassembled WGS sequence"/>
</dbReference>
<dbReference type="GO" id="GO:0009143">
    <property type="term" value="P:nucleoside triphosphate catabolic process"/>
    <property type="evidence" value="ECO:0007669"/>
    <property type="project" value="InterPro"/>
</dbReference>
<accession>A0A1H6D614</accession>
<dbReference type="PANTHER" id="PTHR14552">
    <property type="match status" value="1"/>
</dbReference>
<name>A0A1H6D614_9ACTN</name>
<dbReference type="CDD" id="cd11537">
    <property type="entry name" value="NTP-PPase_RS21-C6_like"/>
    <property type="match status" value="1"/>
</dbReference>
<gene>
    <name evidence="1" type="ORF">SAMN04489712_113139</name>
</gene>
<evidence type="ECO:0000313" key="2">
    <source>
        <dbReference type="Proteomes" id="UP000236723"/>
    </source>
</evidence>